<dbReference type="AlphaFoldDB" id="A0A833YSE2"/>
<gene>
    <name evidence="1" type="ORF">HJG60_009278</name>
</gene>
<organism evidence="1 2">
    <name type="scientific">Phyllostomus discolor</name>
    <name type="common">pale spear-nosed bat</name>
    <dbReference type="NCBI Taxonomy" id="89673"/>
    <lineage>
        <taxon>Eukaryota</taxon>
        <taxon>Metazoa</taxon>
        <taxon>Chordata</taxon>
        <taxon>Craniata</taxon>
        <taxon>Vertebrata</taxon>
        <taxon>Euteleostomi</taxon>
        <taxon>Mammalia</taxon>
        <taxon>Eutheria</taxon>
        <taxon>Laurasiatheria</taxon>
        <taxon>Chiroptera</taxon>
        <taxon>Yangochiroptera</taxon>
        <taxon>Phyllostomidae</taxon>
        <taxon>Phyllostominae</taxon>
        <taxon>Phyllostomus</taxon>
    </lineage>
</organism>
<evidence type="ECO:0000313" key="1">
    <source>
        <dbReference type="EMBL" id="KAF6078485.1"/>
    </source>
</evidence>
<comment type="caution">
    <text evidence="1">The sequence shown here is derived from an EMBL/GenBank/DDBJ whole genome shotgun (WGS) entry which is preliminary data.</text>
</comment>
<dbReference type="EMBL" id="JABVXQ010000014">
    <property type="protein sequence ID" value="KAF6078485.1"/>
    <property type="molecule type" value="Genomic_DNA"/>
</dbReference>
<sequence length="122" mass="13386">MELHSRLPPFHIWVVGNCISLAQSHSHPTLGLQGSLGRQLFTFQIRKTHEQRGVDAGSQSYATHNVGPFLCVQRGLCSQHLLSTCPAACHQLQEPASVSLCLIHLLSPAHSTVTSAYSKRTY</sequence>
<evidence type="ECO:0000313" key="2">
    <source>
        <dbReference type="Proteomes" id="UP000664940"/>
    </source>
</evidence>
<protein>
    <submittedName>
        <fullName evidence="1">Uncharacterized protein</fullName>
    </submittedName>
</protein>
<dbReference type="Proteomes" id="UP000664940">
    <property type="component" value="Unassembled WGS sequence"/>
</dbReference>
<accession>A0A833YSE2</accession>
<proteinExistence type="predicted"/>
<name>A0A833YSE2_9CHIR</name>
<reference evidence="1 2" key="1">
    <citation type="journal article" date="2020" name="Nature">
        <title>Six reference-quality genomes reveal evolution of bat adaptations.</title>
        <authorList>
            <person name="Jebb D."/>
            <person name="Huang Z."/>
            <person name="Pippel M."/>
            <person name="Hughes G.M."/>
            <person name="Lavrichenko K."/>
            <person name="Devanna P."/>
            <person name="Winkler S."/>
            <person name="Jermiin L.S."/>
            <person name="Skirmuntt E.C."/>
            <person name="Katzourakis A."/>
            <person name="Burkitt-Gray L."/>
            <person name="Ray D.A."/>
            <person name="Sullivan K.A.M."/>
            <person name="Roscito J.G."/>
            <person name="Kirilenko B.M."/>
            <person name="Davalos L.M."/>
            <person name="Corthals A.P."/>
            <person name="Power M.L."/>
            <person name="Jones G."/>
            <person name="Ransome R.D."/>
            <person name="Dechmann D.K.N."/>
            <person name="Locatelli A.G."/>
            <person name="Puechmaille S.J."/>
            <person name="Fedrigo O."/>
            <person name="Jarvis E.D."/>
            <person name="Hiller M."/>
            <person name="Vernes S.C."/>
            <person name="Myers E.W."/>
            <person name="Teeling E.C."/>
        </authorList>
    </citation>
    <scope>NUCLEOTIDE SEQUENCE [LARGE SCALE GENOMIC DNA]</scope>
    <source>
        <strain evidence="1">Bat1K_MPI-CBG_1</strain>
    </source>
</reference>